<protein>
    <submittedName>
        <fullName evidence="1">Uncharacterized protein</fullName>
    </submittedName>
</protein>
<evidence type="ECO:0000313" key="1">
    <source>
        <dbReference type="EMBL" id="GBM01377.1"/>
    </source>
</evidence>
<dbReference type="Proteomes" id="UP000499080">
    <property type="component" value="Unassembled WGS sequence"/>
</dbReference>
<dbReference type="EMBL" id="BGPR01000168">
    <property type="protein sequence ID" value="GBM01377.1"/>
    <property type="molecule type" value="Genomic_DNA"/>
</dbReference>
<sequence>MLGIEHRDLDYEESMRTLLVGDRLLEQDMASMSTSPESKTSCIRHSKRRFVARPRLPLIIREPEAALEENSKRVPRILHDHFVNSKTSQCSALLAVRGDHTLN</sequence>
<dbReference type="AlphaFoldDB" id="A0A4Y2CCD1"/>
<gene>
    <name evidence="1" type="ORF">AVEN_135799_1</name>
</gene>
<name>A0A4Y2CCD1_ARAVE</name>
<accession>A0A4Y2CCD1</accession>
<comment type="caution">
    <text evidence="1">The sequence shown here is derived from an EMBL/GenBank/DDBJ whole genome shotgun (WGS) entry which is preliminary data.</text>
</comment>
<evidence type="ECO:0000313" key="2">
    <source>
        <dbReference type="Proteomes" id="UP000499080"/>
    </source>
</evidence>
<reference evidence="1 2" key="1">
    <citation type="journal article" date="2019" name="Sci. Rep.">
        <title>Orb-weaving spider Araneus ventricosus genome elucidates the spidroin gene catalogue.</title>
        <authorList>
            <person name="Kono N."/>
            <person name="Nakamura H."/>
            <person name="Ohtoshi R."/>
            <person name="Moran D.A.P."/>
            <person name="Shinohara A."/>
            <person name="Yoshida Y."/>
            <person name="Fujiwara M."/>
            <person name="Mori M."/>
            <person name="Tomita M."/>
            <person name="Arakawa K."/>
        </authorList>
    </citation>
    <scope>NUCLEOTIDE SEQUENCE [LARGE SCALE GENOMIC DNA]</scope>
</reference>
<proteinExistence type="predicted"/>
<organism evidence="1 2">
    <name type="scientific">Araneus ventricosus</name>
    <name type="common">Orbweaver spider</name>
    <name type="synonym">Epeira ventricosa</name>
    <dbReference type="NCBI Taxonomy" id="182803"/>
    <lineage>
        <taxon>Eukaryota</taxon>
        <taxon>Metazoa</taxon>
        <taxon>Ecdysozoa</taxon>
        <taxon>Arthropoda</taxon>
        <taxon>Chelicerata</taxon>
        <taxon>Arachnida</taxon>
        <taxon>Araneae</taxon>
        <taxon>Araneomorphae</taxon>
        <taxon>Entelegynae</taxon>
        <taxon>Araneoidea</taxon>
        <taxon>Araneidae</taxon>
        <taxon>Araneus</taxon>
    </lineage>
</organism>
<keyword evidence="2" id="KW-1185">Reference proteome</keyword>